<dbReference type="EC" id="1.5.-.-" evidence="2"/>
<dbReference type="InterPro" id="IPR029063">
    <property type="entry name" value="SAM-dependent_MTases_sf"/>
</dbReference>
<dbReference type="InterPro" id="IPR008471">
    <property type="entry name" value="MnmC-like_methylTransf"/>
</dbReference>
<reference evidence="2" key="1">
    <citation type="submission" date="2019-08" db="EMBL/GenBank/DDBJ databases">
        <authorList>
            <person name="Kucharzyk K."/>
            <person name="Murdoch R.W."/>
            <person name="Higgins S."/>
            <person name="Loffler F."/>
        </authorList>
    </citation>
    <scope>NUCLEOTIDE SEQUENCE</scope>
</reference>
<organism evidence="2">
    <name type="scientific">bioreactor metagenome</name>
    <dbReference type="NCBI Taxonomy" id="1076179"/>
    <lineage>
        <taxon>unclassified sequences</taxon>
        <taxon>metagenomes</taxon>
        <taxon>ecological metagenomes</taxon>
    </lineage>
</organism>
<dbReference type="GO" id="GO:0004808">
    <property type="term" value="F:tRNA (5-methylaminomethyl-2-thiouridylate)(34)-methyltransferase activity"/>
    <property type="evidence" value="ECO:0007669"/>
    <property type="project" value="InterPro"/>
</dbReference>
<dbReference type="PANTHER" id="PTHR39963">
    <property type="entry name" value="SLL0983 PROTEIN"/>
    <property type="match status" value="1"/>
</dbReference>
<dbReference type="AlphaFoldDB" id="A0A644WAT1"/>
<gene>
    <name evidence="2" type="primary">mnmC_12</name>
    <name evidence="2" type="ORF">SDC9_47149</name>
</gene>
<keyword evidence="2" id="KW-0560">Oxidoreductase</keyword>
<dbReference type="NCBIfam" id="NF033855">
    <property type="entry name" value="tRNA_MNMC2"/>
    <property type="match status" value="1"/>
</dbReference>
<accession>A0A644WAT1</accession>
<sequence length="415" mass="48040">MEGIDSQIEILITEDGSSSLRRKDLQEGYHSTHGAIAESNHIFINAGLKNIERKPQINILEIGFGTGLNALLTCEFAKKEKQNIFYQTIEKYPLPKEITSKLNYGKILNMEEEFEMLHSINWEENNNLNTYFEMRKTAQAAEEISYKENFFDLIYFDAFAPQFEEKLWQKEVFDKLFLSMKDNACLVTYCCKGDVKRTLKSSGFQIEKLPGPKGKREILRAKKLASGIKHFLLLLILFFPMLAFSQKNIVENSQAVKETKNKTKVSKFHHTIGFNLTPIMLGGYKSFELQVLGDGDNFRRVKFGGLHYLNFLPYYQLDYNKKIYLTTYYRYNHVGFGDYAQMCNINFSYNFHKKESKTTVLLGAGAMYYKTNSKGGIAPVLYFSYNQKISEHFGAGLTMDIFYNPHFFANLSYTF</sequence>
<name>A0A644WAT1_9ZZZZ</name>
<feature type="domain" description="MnmC-like methyltransferase" evidence="1">
    <location>
        <begin position="139"/>
        <end position="223"/>
    </location>
</feature>
<dbReference type="EMBL" id="VSSQ01000761">
    <property type="protein sequence ID" value="MPM00916.1"/>
    <property type="molecule type" value="Genomic_DNA"/>
</dbReference>
<evidence type="ECO:0000313" key="2">
    <source>
        <dbReference type="EMBL" id="MPM00916.1"/>
    </source>
</evidence>
<protein>
    <submittedName>
        <fullName evidence="2">tRNA 5-methylaminomethyl-2-thiouridine biosynthesis bifunctional protein MnmC</fullName>
        <ecNumber evidence="2">1.5.-.-</ecNumber>
    </submittedName>
</protein>
<dbReference type="InterPro" id="IPR047785">
    <property type="entry name" value="tRNA_MNMC2"/>
</dbReference>
<dbReference type="GO" id="GO:0016645">
    <property type="term" value="F:oxidoreductase activity, acting on the CH-NH group of donors"/>
    <property type="evidence" value="ECO:0007669"/>
    <property type="project" value="InterPro"/>
</dbReference>
<proteinExistence type="predicted"/>
<dbReference type="SUPFAM" id="SSF53335">
    <property type="entry name" value="S-adenosyl-L-methionine-dependent methyltransferases"/>
    <property type="match status" value="1"/>
</dbReference>
<comment type="caution">
    <text evidence="2">The sequence shown here is derived from an EMBL/GenBank/DDBJ whole genome shotgun (WGS) entry which is preliminary data.</text>
</comment>
<dbReference type="Pfam" id="PF05430">
    <property type="entry name" value="Methyltransf_30"/>
    <property type="match status" value="1"/>
</dbReference>
<dbReference type="PANTHER" id="PTHR39963:SF1">
    <property type="entry name" value="MNMC-LIKE METHYLTRANSFERASE DOMAIN-CONTAINING PROTEIN"/>
    <property type="match status" value="1"/>
</dbReference>
<evidence type="ECO:0000259" key="1">
    <source>
        <dbReference type="Pfam" id="PF05430"/>
    </source>
</evidence>
<dbReference type="Gene3D" id="3.40.50.150">
    <property type="entry name" value="Vaccinia Virus protein VP39"/>
    <property type="match status" value="1"/>
</dbReference>